<dbReference type="OrthoDB" id="6434830at2759"/>
<dbReference type="EMBL" id="KK121105">
    <property type="protein sequence ID" value="KFM79739.1"/>
    <property type="molecule type" value="Genomic_DNA"/>
</dbReference>
<evidence type="ECO:0000256" key="1">
    <source>
        <dbReference type="SAM" id="SignalP"/>
    </source>
</evidence>
<name>A0A087UQV0_STEMI</name>
<organism evidence="2 3">
    <name type="scientific">Stegodyphus mimosarum</name>
    <name type="common">African social velvet spider</name>
    <dbReference type="NCBI Taxonomy" id="407821"/>
    <lineage>
        <taxon>Eukaryota</taxon>
        <taxon>Metazoa</taxon>
        <taxon>Ecdysozoa</taxon>
        <taxon>Arthropoda</taxon>
        <taxon>Chelicerata</taxon>
        <taxon>Arachnida</taxon>
        <taxon>Araneae</taxon>
        <taxon>Araneomorphae</taxon>
        <taxon>Entelegynae</taxon>
        <taxon>Eresoidea</taxon>
        <taxon>Eresidae</taxon>
        <taxon>Stegodyphus</taxon>
    </lineage>
</organism>
<accession>A0A087UQV0</accession>
<keyword evidence="3" id="KW-1185">Reference proteome</keyword>
<evidence type="ECO:0000313" key="2">
    <source>
        <dbReference type="EMBL" id="KFM79739.1"/>
    </source>
</evidence>
<feature type="signal peptide" evidence="1">
    <location>
        <begin position="1"/>
        <end position="17"/>
    </location>
</feature>
<proteinExistence type="predicted"/>
<reference evidence="2 3" key="1">
    <citation type="submission" date="2013-11" db="EMBL/GenBank/DDBJ databases">
        <title>Genome sequencing of Stegodyphus mimosarum.</title>
        <authorList>
            <person name="Bechsgaard J."/>
        </authorList>
    </citation>
    <scope>NUCLEOTIDE SEQUENCE [LARGE SCALE GENOMIC DNA]</scope>
</reference>
<protein>
    <submittedName>
        <fullName evidence="2">Uncharacterized protein</fullName>
    </submittedName>
</protein>
<gene>
    <name evidence="2" type="ORF">X975_14832</name>
</gene>
<dbReference type="AlphaFoldDB" id="A0A087UQV0"/>
<feature type="non-terminal residue" evidence="2">
    <location>
        <position position="187"/>
    </location>
</feature>
<feature type="chain" id="PRO_5001830844" evidence="1">
    <location>
        <begin position="18"/>
        <end position="187"/>
    </location>
</feature>
<sequence>MQFIVVVFLVALAMGKAEECGEEKAEQCVDNLLTLLLGDTNEQEVCRELRLTVDCLRSAAEECLRGERDEELEEGLQELENLIKDNCPNIEMVEDPEEAAMAKCFDDNEEYMYECIFEGQSKGMSLVLTRGSELNEDLLICSMYSYMAHCFVDRAREKCGSKAADLLEKELEDAPEEILTACSNIEG</sequence>
<dbReference type="OMA" id="ETADECF"/>
<keyword evidence="1" id="KW-0732">Signal</keyword>
<dbReference type="Proteomes" id="UP000054359">
    <property type="component" value="Unassembled WGS sequence"/>
</dbReference>
<evidence type="ECO:0000313" key="3">
    <source>
        <dbReference type="Proteomes" id="UP000054359"/>
    </source>
</evidence>